<proteinExistence type="predicted"/>
<dbReference type="InterPro" id="IPR011545">
    <property type="entry name" value="DEAD/DEAH_box_helicase_dom"/>
</dbReference>
<dbReference type="SMART" id="SM00973">
    <property type="entry name" value="Sec63"/>
    <property type="match status" value="2"/>
</dbReference>
<dbReference type="Gene3D" id="2.60.40.150">
    <property type="entry name" value="C2 domain"/>
    <property type="match status" value="2"/>
</dbReference>
<comment type="caution">
    <text evidence="9">The sequence shown here is derived from an EMBL/GenBank/DDBJ whole genome shotgun (WGS) entry which is preliminary data.</text>
</comment>
<feature type="domain" description="Helicase ATP-binding" evidence="7">
    <location>
        <begin position="1390"/>
        <end position="1580"/>
    </location>
</feature>
<dbReference type="PANTHER" id="PTHR47961:SF4">
    <property type="entry name" value="ACTIVATING SIGNAL COINTEGRATOR 1 COMPLEX SUBUNIT 3"/>
    <property type="match status" value="1"/>
</dbReference>
<dbReference type="InterPro" id="IPR035892">
    <property type="entry name" value="C2_domain_sf"/>
</dbReference>
<dbReference type="InterPro" id="IPR048863">
    <property type="entry name" value="BRR2_plug"/>
</dbReference>
<evidence type="ECO:0000313" key="9">
    <source>
        <dbReference type="EMBL" id="CAH0372788.1"/>
    </source>
</evidence>
<keyword evidence="3" id="KW-0378">Hydrolase</keyword>
<dbReference type="FunFam" id="3.40.50.300:FF:000062">
    <property type="entry name" value="U5 small nuclear ribonucleoprotein helicase"/>
    <property type="match status" value="1"/>
</dbReference>
<dbReference type="EMBL" id="CAKKNE010000003">
    <property type="protein sequence ID" value="CAH0372788.1"/>
    <property type="molecule type" value="Genomic_DNA"/>
</dbReference>
<protein>
    <submittedName>
        <fullName evidence="9">Uncharacterized protein</fullName>
    </submittedName>
</protein>
<sequence length="2211" mass="240718">MAEEFARNRQYEYRANSNLVLEADRETRRRTDEPTGEVESLWGRMGAQRMGDKVRGGRAPDGDERARRARASREKRRRGDAEDLATQKRRRRGDGGDGADDGADGGGYRPRTKEARAAYEAILADVRAALGDAPRDVLAGAAEEALHVLKRDGVRDADRHAELERLLGARVPDERFAALVARGKRVTDFDAGGAGAGGDDAGGLDEEMGVAVVFDEDESDDEAQDVDEVHSEEEDDDAARGVEAARDGKLLTGVGDDAAAAAGAAGADGAAPLDVHAVDAHWLQRGISAFVEDANASALLARDVLAALGPDGGDERACETRLVMLLDYDRFDFIKTLLANRSRVFYCTRLKQAQTEAEAEAVRAQMAADVDGGGAAILEALAQTGSAETWAQDRAADFANRTRREAVGLSKLRGVQLDDGERARLARADDDAAAAGAAPAAPPAEARGGGARAPARVLDLDALAFARGAHQMTNRRCELPPKSWRAQKKGYEEVHVPAAVNTEASKIPLVPVDALPAWTRPAFAGMRTLNTVQSKLLPAALRSSQNLLLCAPTGAGKTNVAVLAMLSCLAAHRQNAEDDACCRVDLDAFKIVYVAPMKALVQEVVLNFGKRLAPYGVQVRELSGDQSLTVAQIQATQVIVTTPEKWDIVTRKGGDRAYTQLVRLIIIDEIHLLHDDRGPVLESIVARTVRQVEATRDAVRLVGLSATLPNFADVAELLRVEPSAGMFFFDNSFRPVPLQQQYVGVAEKKALKRFQLMNQICYEKVLAQAGRNQVLIFVHSRAETAKTAAALRDMALNDDAIHRFVREDSATREILQEECETAKSEALKDLLPYGFAIHHAGLARADRTLVEDLFADRHVQVLCSTATLAWGVNLPAHTVIIKGTQVYSPEQGRWVELSPLDVVQMLGRAGRPQYDAEGEGIVITKHSELQYYLSLMNQQLPVESQLVKHLPDHLNAEVALGTVRDVRDAAAWLAYTYLYVRALRAPERYGAAAGRDADDASLLQWRLDLAHSAALRLDRDGLVAYDRRSGALRATALGRVAAHYYVSSQSMATYNEHLKPNLSDVELFRLFSFSGEFRHVHVRAEEKLELAKLATRVPIPIKEGMDEPSAKVNALLQAYISNLGLEGFALVADMTFVRQSAARLCRALFEVALKRGWAAAADKALTLCKMVERRLWPSQCPLRQFRGVPETIARKLEKKEIAWDRYYDLKPGDLAELVKLPKMGKTLHRLVHQIPRVELAAHVRPVSRGLLHVEVVVSPDFQFEAKVHDYAQIFHVIVEDVDGERILHHEPLRVSLDRADAEHVVELRVPVSDPPPPQYFLKVVSDRWLHSTACLPVSFRHLILPRKHAPHTELLDLQPLPVGAVGSPELAALFADVGPYFNPIQTQCFAALYESDESALVCAPGGAGRLVCADLAVLRHVVRRRAARARAGGGGGGGGGVVYVAPRAATVRRVLRRWRARFAALPGGALVAAEATGDVAADLRALREGDVLLATAERWDALSRRWKQRPAVRDVGLFVFDDLHCVGRDTAGSTLEIVASRARYVASQLDAPARVVGLAAATADARDVGDWLGVPAERCYAFAATVRPVPLELSVVAFDAPHVQSRLLSMGKALYDLAERVAPDAPVLAFAPSRKQCQLTAIDVAVRAAADADGAAARRPTRVGRRGGDAAFDDPALPRTVEAGVAFLHAGLSARDRATVERLYAADELWMLVAPASTCWDLDATAKLVCVLGTEAYDGARHRYVDYDVTDVLEMTSTAGRPGGVDDDAACAVFCHAPKQAYLKRALYEPLPVESRLDDDLHDHVNAEVVARTIESKQDCVDYLTWTFYYRRLAKNPNYYDLRGASHRHVSDHLSELVERVAGDLEDAGCVRVGDDETSLAALNLGMIAAYYRLRYATVELFAASAAEASRVPQLLEVLAHAAELRDLPQRPQDAPALEALARHARHKPPRGCGPPGRDAAAKAHALLQSHFSRRPVASADLRADRDAAVEASVALLQALVDVVSSNGWLAPALHAMELSQMVVQGLWHDDPPPLQVPHVDAATLARAAARGARLDQVFDVAALDDDVRDAVLALDPARTADVANFCNDYPNVELRYSVLDADAVVAGEPVALSVTLEREVDDDMQDVGLVRAPRFPARKREGWWLVVADVAKNALLAVKRVSVARAADVRLDFVAPRAPGAASLTLYFMSDCYLGVDLQYEFTLEVRPSE</sequence>
<dbReference type="Gene3D" id="3.40.50.300">
    <property type="entry name" value="P-loop containing nucleotide triphosphate hydrolases"/>
    <property type="match status" value="4"/>
</dbReference>
<feature type="compositionally biased region" description="Basic and acidic residues" evidence="6">
    <location>
        <begin position="22"/>
        <end position="33"/>
    </location>
</feature>
<dbReference type="GO" id="GO:0000393">
    <property type="term" value="P:spliceosomal conformational changes to generate catalytic conformation"/>
    <property type="evidence" value="ECO:0007669"/>
    <property type="project" value="UniProtKB-ARBA"/>
</dbReference>
<feature type="compositionally biased region" description="Basic residues" evidence="6">
    <location>
        <begin position="67"/>
        <end position="78"/>
    </location>
</feature>
<evidence type="ECO:0000256" key="5">
    <source>
        <dbReference type="ARBA" id="ARBA00022840"/>
    </source>
</evidence>
<dbReference type="InterPro" id="IPR014756">
    <property type="entry name" value="Ig_E-set"/>
</dbReference>
<feature type="compositionally biased region" description="Low complexity" evidence="6">
    <location>
        <begin position="433"/>
        <end position="446"/>
    </location>
</feature>
<feature type="region of interest" description="Disordered" evidence="6">
    <location>
        <begin position="216"/>
        <end position="241"/>
    </location>
</feature>
<dbReference type="GO" id="GO:0000712">
    <property type="term" value="P:resolution of meiotic recombination intermediates"/>
    <property type="evidence" value="ECO:0007669"/>
    <property type="project" value="TreeGrafter"/>
</dbReference>
<dbReference type="OrthoDB" id="5575at2759"/>
<feature type="domain" description="Helicase C-terminal" evidence="8">
    <location>
        <begin position="737"/>
        <end position="954"/>
    </location>
</feature>
<dbReference type="GO" id="GO:0016787">
    <property type="term" value="F:hydrolase activity"/>
    <property type="evidence" value="ECO:0007669"/>
    <property type="project" value="UniProtKB-KW"/>
</dbReference>
<dbReference type="PROSITE" id="PS51192">
    <property type="entry name" value="HELICASE_ATP_BIND_1"/>
    <property type="match status" value="2"/>
</dbReference>
<dbReference type="SMART" id="SM00487">
    <property type="entry name" value="DEXDc"/>
    <property type="match status" value="2"/>
</dbReference>
<feature type="region of interest" description="Disordered" evidence="6">
    <location>
        <begin position="1"/>
        <end position="112"/>
    </location>
</feature>
<keyword evidence="2" id="KW-0547">Nucleotide-binding</keyword>
<keyword evidence="5" id="KW-0067">ATP-binding</keyword>
<dbReference type="InterPro" id="IPR004179">
    <property type="entry name" value="Sec63-dom"/>
</dbReference>
<dbReference type="GO" id="GO:0003678">
    <property type="term" value="F:DNA helicase activity"/>
    <property type="evidence" value="ECO:0007669"/>
    <property type="project" value="TreeGrafter"/>
</dbReference>
<evidence type="ECO:0000313" key="10">
    <source>
        <dbReference type="Proteomes" id="UP000789595"/>
    </source>
</evidence>
<feature type="domain" description="Helicase ATP-binding" evidence="7">
    <location>
        <begin position="538"/>
        <end position="726"/>
    </location>
</feature>
<dbReference type="SUPFAM" id="SSF81296">
    <property type="entry name" value="E set domains"/>
    <property type="match status" value="1"/>
</dbReference>
<dbReference type="SUPFAM" id="SSF46785">
    <property type="entry name" value="Winged helix' DNA-binding domain"/>
    <property type="match status" value="2"/>
</dbReference>
<dbReference type="Pfam" id="PF00270">
    <property type="entry name" value="DEAD"/>
    <property type="match status" value="2"/>
</dbReference>
<dbReference type="PANTHER" id="PTHR47961">
    <property type="entry name" value="DNA POLYMERASE THETA, PUTATIVE (AFU_ORTHOLOGUE AFUA_1G05260)-RELATED"/>
    <property type="match status" value="1"/>
</dbReference>
<dbReference type="SUPFAM" id="SSF52540">
    <property type="entry name" value="P-loop containing nucleoside triphosphate hydrolases"/>
    <property type="match status" value="4"/>
</dbReference>
<feature type="compositionally biased region" description="Acidic residues" evidence="6">
    <location>
        <begin position="216"/>
        <end position="237"/>
    </location>
</feature>
<dbReference type="InterPro" id="IPR027417">
    <property type="entry name" value="P-loop_NTPase"/>
</dbReference>
<keyword evidence="10" id="KW-1185">Reference proteome</keyword>
<evidence type="ECO:0000256" key="3">
    <source>
        <dbReference type="ARBA" id="ARBA00022801"/>
    </source>
</evidence>
<dbReference type="PIRSF" id="PIRSF039073">
    <property type="entry name" value="BRR2"/>
    <property type="match status" value="1"/>
</dbReference>
<dbReference type="Pfam" id="PF18149">
    <property type="entry name" value="Helicase_PWI"/>
    <property type="match status" value="1"/>
</dbReference>
<evidence type="ECO:0000256" key="2">
    <source>
        <dbReference type="ARBA" id="ARBA00022741"/>
    </source>
</evidence>
<dbReference type="InterPro" id="IPR050474">
    <property type="entry name" value="Hel308_SKI2-like"/>
</dbReference>
<dbReference type="SMART" id="SM00490">
    <property type="entry name" value="HELICc"/>
    <property type="match status" value="1"/>
</dbReference>
<dbReference type="Proteomes" id="UP000789595">
    <property type="component" value="Unassembled WGS sequence"/>
</dbReference>
<evidence type="ECO:0000259" key="7">
    <source>
        <dbReference type="PROSITE" id="PS51192"/>
    </source>
</evidence>
<evidence type="ECO:0000256" key="1">
    <source>
        <dbReference type="ARBA" id="ARBA00022737"/>
    </source>
</evidence>
<dbReference type="SMART" id="SM00382">
    <property type="entry name" value="AAA"/>
    <property type="match status" value="1"/>
</dbReference>
<dbReference type="Pfam" id="PF00271">
    <property type="entry name" value="Helicase_C"/>
    <property type="match status" value="1"/>
</dbReference>
<reference evidence="9" key="1">
    <citation type="submission" date="2021-11" db="EMBL/GenBank/DDBJ databases">
        <authorList>
            <consortium name="Genoscope - CEA"/>
            <person name="William W."/>
        </authorList>
    </citation>
    <scope>NUCLEOTIDE SEQUENCE</scope>
</reference>
<dbReference type="FunFam" id="1.10.10.10:FF:000012">
    <property type="entry name" value="U5 small nuclear ribonucleoprotein helicase"/>
    <property type="match status" value="1"/>
</dbReference>
<dbReference type="Pfam" id="PF02889">
    <property type="entry name" value="Sec63"/>
    <property type="match status" value="2"/>
</dbReference>
<dbReference type="InterPro" id="IPR014001">
    <property type="entry name" value="Helicase_ATP-bd"/>
</dbReference>
<dbReference type="InterPro" id="IPR036388">
    <property type="entry name" value="WH-like_DNA-bd_sf"/>
</dbReference>
<dbReference type="InterPro" id="IPR057842">
    <property type="entry name" value="WH_MER3"/>
</dbReference>
<dbReference type="FunFam" id="1.10.10.10:FF:000024">
    <property type="entry name" value="U5 small nuclear ribonucleoprotein helicase"/>
    <property type="match status" value="1"/>
</dbReference>
<feature type="compositionally biased region" description="Basic and acidic residues" evidence="6">
    <location>
        <begin position="1"/>
        <end position="12"/>
    </location>
</feature>
<dbReference type="CDD" id="cd18795">
    <property type="entry name" value="SF2_C_Ski2"/>
    <property type="match status" value="1"/>
</dbReference>
<dbReference type="InterPro" id="IPR041094">
    <property type="entry name" value="Brr2_helicase_PWI"/>
</dbReference>
<gene>
    <name evidence="9" type="ORF">PECAL_3P28280</name>
</gene>
<accession>A0A8J2SIM1</accession>
<dbReference type="FunFam" id="2.60.40.150:FF:000133">
    <property type="entry name" value="Pre-mRNA splicing helicase, putative"/>
    <property type="match status" value="1"/>
</dbReference>
<dbReference type="FunFam" id="1.10.3380.10:FF:000001">
    <property type="entry name" value="U5 small nuclear ribonucleoprotein helicase"/>
    <property type="match status" value="1"/>
</dbReference>
<dbReference type="Gene3D" id="1.10.3380.10">
    <property type="entry name" value="Sec63 N-terminal domain-like domain"/>
    <property type="match status" value="2"/>
</dbReference>
<dbReference type="FunFam" id="3.40.50.300:FF:000102">
    <property type="entry name" value="RNA helicase, activating signal cointegrator 1"/>
    <property type="match status" value="1"/>
</dbReference>
<dbReference type="Pfam" id="PF21188">
    <property type="entry name" value="BRR2_plug"/>
    <property type="match status" value="1"/>
</dbReference>
<dbReference type="GO" id="GO:0005682">
    <property type="term" value="C:U5 snRNP"/>
    <property type="evidence" value="ECO:0007669"/>
    <property type="project" value="UniProtKB-ARBA"/>
</dbReference>
<dbReference type="Gene3D" id="1.10.150.20">
    <property type="entry name" value="5' to 3' exonuclease, C-terminal subdomain"/>
    <property type="match status" value="2"/>
</dbReference>
<name>A0A8J2SIM1_9STRA</name>
<dbReference type="GO" id="GO:0003676">
    <property type="term" value="F:nucleic acid binding"/>
    <property type="evidence" value="ECO:0007669"/>
    <property type="project" value="InterPro"/>
</dbReference>
<dbReference type="FunFam" id="2.60.40.150:FF:000004">
    <property type="entry name" value="RNA helicase, activating signal cointegrator 1"/>
    <property type="match status" value="1"/>
</dbReference>
<evidence type="ECO:0000259" key="8">
    <source>
        <dbReference type="PROSITE" id="PS51194"/>
    </source>
</evidence>
<dbReference type="GO" id="GO:0005524">
    <property type="term" value="F:ATP binding"/>
    <property type="evidence" value="ECO:0007669"/>
    <property type="project" value="UniProtKB-KW"/>
</dbReference>
<dbReference type="InterPro" id="IPR003593">
    <property type="entry name" value="AAA+_ATPase"/>
</dbReference>
<dbReference type="InterPro" id="IPR036390">
    <property type="entry name" value="WH_DNA-bd_sf"/>
</dbReference>
<keyword evidence="4" id="KW-0347">Helicase</keyword>
<dbReference type="InterPro" id="IPR001650">
    <property type="entry name" value="Helicase_C-like"/>
</dbReference>
<dbReference type="PROSITE" id="PS51194">
    <property type="entry name" value="HELICASE_CTER"/>
    <property type="match status" value="1"/>
</dbReference>
<keyword evidence="1" id="KW-0677">Repeat</keyword>
<dbReference type="FunFam" id="1.10.150.20:FF:000004">
    <property type="entry name" value="U5 small nuclear ribonucleoprotein helicase"/>
    <property type="match status" value="1"/>
</dbReference>
<dbReference type="SUPFAM" id="SSF158702">
    <property type="entry name" value="Sec63 N-terminal domain-like"/>
    <property type="match status" value="2"/>
</dbReference>
<dbReference type="Gene3D" id="1.10.10.10">
    <property type="entry name" value="Winged helix-like DNA-binding domain superfamily/Winged helix DNA-binding domain"/>
    <property type="match status" value="2"/>
</dbReference>
<feature type="compositionally biased region" description="Basic and acidic residues" evidence="6">
    <location>
        <begin position="50"/>
        <end position="66"/>
    </location>
</feature>
<dbReference type="Pfam" id="PF23445">
    <property type="entry name" value="WHD_SNRNP200"/>
    <property type="match status" value="2"/>
</dbReference>
<organism evidence="9 10">
    <name type="scientific">Pelagomonas calceolata</name>
    <dbReference type="NCBI Taxonomy" id="35677"/>
    <lineage>
        <taxon>Eukaryota</taxon>
        <taxon>Sar</taxon>
        <taxon>Stramenopiles</taxon>
        <taxon>Ochrophyta</taxon>
        <taxon>Pelagophyceae</taxon>
        <taxon>Pelagomonadales</taxon>
        <taxon>Pelagomonadaceae</taxon>
        <taxon>Pelagomonas</taxon>
    </lineage>
</organism>
<evidence type="ECO:0000256" key="6">
    <source>
        <dbReference type="SAM" id="MobiDB-lite"/>
    </source>
</evidence>
<feature type="region of interest" description="Disordered" evidence="6">
    <location>
        <begin position="428"/>
        <end position="452"/>
    </location>
</feature>
<evidence type="ECO:0000256" key="4">
    <source>
        <dbReference type="ARBA" id="ARBA00022806"/>
    </source>
</evidence>